<evidence type="ECO:0000256" key="1">
    <source>
        <dbReference type="SAM" id="Phobius"/>
    </source>
</evidence>
<evidence type="ECO:0000313" key="3">
    <source>
        <dbReference type="Proteomes" id="UP000598174"/>
    </source>
</evidence>
<name>A0A919JAA9_9ACTN</name>
<proteinExistence type="predicted"/>
<keyword evidence="1" id="KW-1133">Transmembrane helix</keyword>
<dbReference type="RefSeq" id="WP_203819931.1">
    <property type="nucleotide sequence ID" value="NZ_BAAABP010000027.1"/>
</dbReference>
<sequence>MWNSLEIAKLIVAGTIPVAVAVMAYVLNRALKRAENRQWFSQKLVEKRIALLSEALPDLNDLYCYFAWVGRWKELSPPEVLLRKRRLDQLFHANSPFFSPEARTAYEAFFDVLFETFVQPGKSARLRTGPTSQHGSRKTTFADGWESGWNDMFAVEEKRTSPDVVKHRYQALIAVLGSEVGA</sequence>
<organism evidence="2 3">
    <name type="scientific">Paractinoplanes ferrugineus</name>
    <dbReference type="NCBI Taxonomy" id="113564"/>
    <lineage>
        <taxon>Bacteria</taxon>
        <taxon>Bacillati</taxon>
        <taxon>Actinomycetota</taxon>
        <taxon>Actinomycetes</taxon>
        <taxon>Micromonosporales</taxon>
        <taxon>Micromonosporaceae</taxon>
        <taxon>Paractinoplanes</taxon>
    </lineage>
</organism>
<dbReference type="EMBL" id="BOMM01000049">
    <property type="protein sequence ID" value="GIE13491.1"/>
    <property type="molecule type" value="Genomic_DNA"/>
</dbReference>
<keyword evidence="3" id="KW-1185">Reference proteome</keyword>
<keyword evidence="1" id="KW-0812">Transmembrane</keyword>
<dbReference type="AlphaFoldDB" id="A0A919JAA9"/>
<evidence type="ECO:0000313" key="2">
    <source>
        <dbReference type="EMBL" id="GIE13491.1"/>
    </source>
</evidence>
<feature type="transmembrane region" description="Helical" evidence="1">
    <location>
        <begin position="6"/>
        <end position="27"/>
    </location>
</feature>
<accession>A0A919JAA9</accession>
<comment type="caution">
    <text evidence="2">The sequence shown here is derived from an EMBL/GenBank/DDBJ whole genome shotgun (WGS) entry which is preliminary data.</text>
</comment>
<protein>
    <submittedName>
        <fullName evidence="2">Uncharacterized protein</fullName>
    </submittedName>
</protein>
<dbReference type="Proteomes" id="UP000598174">
    <property type="component" value="Unassembled WGS sequence"/>
</dbReference>
<keyword evidence="1" id="KW-0472">Membrane</keyword>
<gene>
    <name evidence="2" type="ORF">Afe05nite_53310</name>
</gene>
<reference evidence="2" key="1">
    <citation type="submission" date="2021-01" db="EMBL/GenBank/DDBJ databases">
        <title>Whole genome shotgun sequence of Actinoplanes ferrugineus NBRC 15555.</title>
        <authorList>
            <person name="Komaki H."/>
            <person name="Tamura T."/>
        </authorList>
    </citation>
    <scope>NUCLEOTIDE SEQUENCE</scope>
    <source>
        <strain evidence="2">NBRC 15555</strain>
    </source>
</reference>